<feature type="compositionally biased region" description="Basic and acidic residues" evidence="1">
    <location>
        <begin position="176"/>
        <end position="187"/>
    </location>
</feature>
<feature type="compositionally biased region" description="Basic and acidic residues" evidence="1">
    <location>
        <begin position="194"/>
        <end position="224"/>
    </location>
</feature>
<proteinExistence type="predicted"/>
<evidence type="ECO:0000313" key="2">
    <source>
        <dbReference type="Proteomes" id="UP001515500"/>
    </source>
</evidence>
<evidence type="ECO:0000256" key="1">
    <source>
        <dbReference type="SAM" id="MobiDB-lite"/>
    </source>
</evidence>
<organism evidence="2 3">
    <name type="scientific">Dioscorea cayennensis subsp. rotundata</name>
    <name type="common">White Guinea yam</name>
    <name type="synonym">Dioscorea rotundata</name>
    <dbReference type="NCBI Taxonomy" id="55577"/>
    <lineage>
        <taxon>Eukaryota</taxon>
        <taxon>Viridiplantae</taxon>
        <taxon>Streptophyta</taxon>
        <taxon>Embryophyta</taxon>
        <taxon>Tracheophyta</taxon>
        <taxon>Spermatophyta</taxon>
        <taxon>Magnoliopsida</taxon>
        <taxon>Liliopsida</taxon>
        <taxon>Dioscoreales</taxon>
        <taxon>Dioscoreaceae</taxon>
        <taxon>Dioscorea</taxon>
    </lineage>
</organism>
<evidence type="ECO:0000313" key="3">
    <source>
        <dbReference type="RefSeq" id="XP_039118706.1"/>
    </source>
</evidence>
<feature type="compositionally biased region" description="Basic and acidic residues" evidence="1">
    <location>
        <begin position="271"/>
        <end position="309"/>
    </location>
</feature>
<sequence length="323" mass="35376">MKYTGNAEIPAQHDEDDSEDVHVPPVATQEEWLEAASQVPSSDRSVCNDGILIPKAGIEEPEAVSQAQDETPSDVSAPEAQAGTKIMVETEDAPQKSKKTPPKRVQSKRAPLRKCYPRRATRNKAPAHKNKHGEKVSISSDDSGNDEAPLRAVDALLQSLNGCRREKDSQGYQDIEGEKEATSERDNQGFQEIEGEKKATREKDNQSFKDIEGAIEAATEKNNEDEKDIEGGNDAAGEKNAEGDKDVKAEKDVAGEKDNKGDKDADDEKDVETTKEAAREENDEGEKGTDNDTKHANEEKNTVVDKGNKNESTTEYATPDEVR</sequence>
<feature type="region of interest" description="Disordered" evidence="1">
    <location>
        <begin position="1"/>
        <end position="26"/>
    </location>
</feature>
<dbReference type="AlphaFoldDB" id="A0AB40AUP4"/>
<feature type="compositionally biased region" description="Polar residues" evidence="1">
    <location>
        <begin position="65"/>
        <end position="74"/>
    </location>
</feature>
<dbReference type="GeneID" id="120254728"/>
<protein>
    <submittedName>
        <fullName evidence="3">RNA polymerase-associated protein CTR9 homolog</fullName>
    </submittedName>
</protein>
<keyword evidence="2" id="KW-1185">Reference proteome</keyword>
<dbReference type="Proteomes" id="UP001515500">
    <property type="component" value="Unplaced"/>
</dbReference>
<reference evidence="3" key="1">
    <citation type="submission" date="2025-08" db="UniProtKB">
        <authorList>
            <consortium name="RefSeq"/>
        </authorList>
    </citation>
    <scope>IDENTIFICATION</scope>
</reference>
<feature type="compositionally biased region" description="Basic residues" evidence="1">
    <location>
        <begin position="96"/>
        <end position="132"/>
    </location>
</feature>
<dbReference type="RefSeq" id="XP_039118706.1">
    <property type="nucleotide sequence ID" value="XM_039262772.1"/>
</dbReference>
<name>A0AB40AUP4_DIOCR</name>
<accession>A0AB40AUP4</accession>
<feature type="compositionally biased region" description="Basic and acidic residues" evidence="1">
    <location>
        <begin position="236"/>
        <end position="263"/>
    </location>
</feature>
<gene>
    <name evidence="3" type="primary">LOC120254728</name>
</gene>
<feature type="region of interest" description="Disordered" evidence="1">
    <location>
        <begin position="57"/>
        <end position="323"/>
    </location>
</feature>